<protein>
    <recommendedName>
        <fullName evidence="14">Helicase SKI2W</fullName>
    </recommendedName>
</protein>
<dbReference type="FunFam" id="1.10.3380.30:FF:000001">
    <property type="entry name" value="Ski2 ATP-dependent RNA helicase"/>
    <property type="match status" value="1"/>
</dbReference>
<dbReference type="Proteomes" id="UP001187531">
    <property type="component" value="Unassembled WGS sequence"/>
</dbReference>
<dbReference type="AlphaFoldDB" id="A0AA88HN11"/>
<name>A0AA88HN11_ARTSF</name>
<evidence type="ECO:0000256" key="4">
    <source>
        <dbReference type="ARBA" id="ARBA00022801"/>
    </source>
</evidence>
<keyword evidence="6" id="KW-0067">ATP-binding</keyword>
<comment type="caution">
    <text evidence="12">The sequence shown here is derived from an EMBL/GenBank/DDBJ whole genome shotgun (WGS) entry which is preliminary data.</text>
</comment>
<dbReference type="InterPro" id="IPR012961">
    <property type="entry name" value="Ski2/MTR4_C"/>
</dbReference>
<dbReference type="Pfam" id="PF08148">
    <property type="entry name" value="DSHCT"/>
    <property type="match status" value="1"/>
</dbReference>
<keyword evidence="2" id="KW-0963">Cytoplasm</keyword>
<evidence type="ECO:0000256" key="2">
    <source>
        <dbReference type="ARBA" id="ARBA00022490"/>
    </source>
</evidence>
<organism evidence="12 13">
    <name type="scientific">Artemia franciscana</name>
    <name type="common">Brine shrimp</name>
    <name type="synonym">Artemia sanfranciscana</name>
    <dbReference type="NCBI Taxonomy" id="6661"/>
    <lineage>
        <taxon>Eukaryota</taxon>
        <taxon>Metazoa</taxon>
        <taxon>Ecdysozoa</taxon>
        <taxon>Arthropoda</taxon>
        <taxon>Crustacea</taxon>
        <taxon>Branchiopoda</taxon>
        <taxon>Anostraca</taxon>
        <taxon>Artemiidae</taxon>
        <taxon>Artemia</taxon>
    </lineage>
</organism>
<dbReference type="PANTHER" id="PTHR12131">
    <property type="entry name" value="ATP-DEPENDENT RNA AND DNA HELICASE"/>
    <property type="match status" value="1"/>
</dbReference>
<evidence type="ECO:0000256" key="6">
    <source>
        <dbReference type="ARBA" id="ARBA00022840"/>
    </source>
</evidence>
<gene>
    <name evidence="12" type="ORF">QYM36_014318</name>
</gene>
<dbReference type="Gene3D" id="1.10.3380.30">
    <property type="match status" value="2"/>
</dbReference>
<evidence type="ECO:0000256" key="1">
    <source>
        <dbReference type="ARBA" id="ARBA00004496"/>
    </source>
</evidence>
<dbReference type="PROSITE" id="PS51194">
    <property type="entry name" value="HELICASE_CTER"/>
    <property type="match status" value="1"/>
</dbReference>
<dbReference type="FunFam" id="3.40.50.300:FF:000354">
    <property type="entry name" value="ATP-dependent RNA helicase SKI2"/>
    <property type="match status" value="1"/>
</dbReference>
<evidence type="ECO:0000259" key="10">
    <source>
        <dbReference type="PROSITE" id="PS51192"/>
    </source>
</evidence>
<dbReference type="Pfam" id="PF00271">
    <property type="entry name" value="Helicase_C"/>
    <property type="match status" value="1"/>
</dbReference>
<accession>A0AA88HN11</accession>
<keyword evidence="5" id="KW-0347">Helicase</keyword>
<dbReference type="SMART" id="SM01142">
    <property type="entry name" value="DSHCT"/>
    <property type="match status" value="1"/>
</dbReference>
<feature type="region of interest" description="Disordered" evidence="9">
    <location>
        <begin position="413"/>
        <end position="441"/>
    </location>
</feature>
<keyword evidence="4" id="KW-0378">Hydrolase</keyword>
<dbReference type="SUPFAM" id="SSF52540">
    <property type="entry name" value="P-loop containing nucleoside triphosphate hydrolases"/>
    <property type="match status" value="1"/>
</dbReference>
<keyword evidence="13" id="KW-1185">Reference proteome</keyword>
<evidence type="ECO:0008006" key="14">
    <source>
        <dbReference type="Google" id="ProtNLM"/>
    </source>
</evidence>
<evidence type="ECO:0000256" key="9">
    <source>
        <dbReference type="SAM" id="MobiDB-lite"/>
    </source>
</evidence>
<proteinExistence type="predicted"/>
<dbReference type="GO" id="GO:0003723">
    <property type="term" value="F:RNA binding"/>
    <property type="evidence" value="ECO:0007669"/>
    <property type="project" value="UniProtKB-KW"/>
</dbReference>
<dbReference type="GO" id="GO:0070478">
    <property type="term" value="P:nuclear-transcribed mRNA catabolic process, 3'-5' exonucleolytic nonsense-mediated decay"/>
    <property type="evidence" value="ECO:0007669"/>
    <property type="project" value="TreeGrafter"/>
</dbReference>
<dbReference type="PANTHER" id="PTHR12131:SF1">
    <property type="entry name" value="ATP-DEPENDENT RNA HELICASE SUPV3L1, MITOCHONDRIAL-RELATED"/>
    <property type="match status" value="1"/>
</dbReference>
<dbReference type="GO" id="GO:0005524">
    <property type="term" value="F:ATP binding"/>
    <property type="evidence" value="ECO:0007669"/>
    <property type="project" value="UniProtKB-KW"/>
</dbReference>
<dbReference type="InterPro" id="IPR014001">
    <property type="entry name" value="Helicase_ATP-bd"/>
</dbReference>
<dbReference type="Gene3D" id="3.40.50.300">
    <property type="entry name" value="P-loop containing nucleotide triphosphate hydrolases"/>
    <property type="match status" value="2"/>
</dbReference>
<keyword evidence="3" id="KW-0547">Nucleotide-binding</keyword>
<evidence type="ECO:0000259" key="11">
    <source>
        <dbReference type="PROSITE" id="PS51194"/>
    </source>
</evidence>
<evidence type="ECO:0000313" key="13">
    <source>
        <dbReference type="Proteomes" id="UP001187531"/>
    </source>
</evidence>
<dbReference type="InterPro" id="IPR050699">
    <property type="entry name" value="RNA-DNA_Helicase"/>
</dbReference>
<dbReference type="CDD" id="cd18795">
    <property type="entry name" value="SF2_C_Ski2"/>
    <property type="match status" value="1"/>
</dbReference>
<dbReference type="PROSITE" id="PS51192">
    <property type="entry name" value="HELICASE_ATP_BIND_1"/>
    <property type="match status" value="1"/>
</dbReference>
<reference evidence="12" key="1">
    <citation type="submission" date="2023-07" db="EMBL/GenBank/DDBJ databases">
        <title>Chromosome-level genome assembly of Artemia franciscana.</title>
        <authorList>
            <person name="Jo E."/>
        </authorList>
    </citation>
    <scope>NUCLEOTIDE SEQUENCE</scope>
    <source>
        <tissue evidence="12">Whole body</tissue>
    </source>
</reference>
<dbReference type="SMART" id="SM00490">
    <property type="entry name" value="HELICc"/>
    <property type="match status" value="1"/>
</dbReference>
<evidence type="ECO:0000313" key="12">
    <source>
        <dbReference type="EMBL" id="KAK2708676.1"/>
    </source>
</evidence>
<evidence type="ECO:0000256" key="8">
    <source>
        <dbReference type="ARBA" id="ARBA00047984"/>
    </source>
</evidence>
<dbReference type="GO" id="GO:0055087">
    <property type="term" value="C:Ski complex"/>
    <property type="evidence" value="ECO:0007669"/>
    <property type="project" value="TreeGrafter"/>
</dbReference>
<evidence type="ECO:0000256" key="3">
    <source>
        <dbReference type="ARBA" id="ARBA00022741"/>
    </source>
</evidence>
<comment type="catalytic activity">
    <reaction evidence="8">
        <text>ATP + H2O = ADP + phosphate + H(+)</text>
        <dbReference type="Rhea" id="RHEA:13065"/>
        <dbReference type="ChEBI" id="CHEBI:15377"/>
        <dbReference type="ChEBI" id="CHEBI:15378"/>
        <dbReference type="ChEBI" id="CHEBI:30616"/>
        <dbReference type="ChEBI" id="CHEBI:43474"/>
        <dbReference type="ChEBI" id="CHEBI:456216"/>
        <dbReference type="EC" id="3.6.4.13"/>
    </reaction>
</comment>
<dbReference type="GO" id="GO:0016787">
    <property type="term" value="F:hydrolase activity"/>
    <property type="evidence" value="ECO:0007669"/>
    <property type="project" value="UniProtKB-KW"/>
</dbReference>
<feature type="domain" description="Helicase C-terminal" evidence="11">
    <location>
        <begin position="517"/>
        <end position="673"/>
    </location>
</feature>
<feature type="domain" description="Helicase ATP-binding" evidence="10">
    <location>
        <begin position="207"/>
        <end position="363"/>
    </location>
</feature>
<dbReference type="InterPro" id="IPR001650">
    <property type="entry name" value="Helicase_C-like"/>
</dbReference>
<dbReference type="SMART" id="SM00487">
    <property type="entry name" value="DEXDc"/>
    <property type="match status" value="1"/>
</dbReference>
<dbReference type="PIRSF" id="PIRSF005198">
    <property type="entry name" value="Antiviral_helicase_SKI2"/>
    <property type="match status" value="1"/>
</dbReference>
<evidence type="ECO:0000256" key="7">
    <source>
        <dbReference type="ARBA" id="ARBA00022884"/>
    </source>
</evidence>
<dbReference type="InterPro" id="IPR016438">
    <property type="entry name" value="SKI2-like"/>
</dbReference>
<dbReference type="InterPro" id="IPR011545">
    <property type="entry name" value="DEAD/DEAH_box_helicase_dom"/>
</dbReference>
<dbReference type="InterPro" id="IPR027417">
    <property type="entry name" value="P-loop_NTPase"/>
</dbReference>
<dbReference type="EMBL" id="JAVRJZ010000018">
    <property type="protein sequence ID" value="KAK2708676.1"/>
    <property type="molecule type" value="Genomic_DNA"/>
</dbReference>
<keyword evidence="7" id="KW-0694">RNA-binding</keyword>
<evidence type="ECO:0000256" key="5">
    <source>
        <dbReference type="ARBA" id="ARBA00022806"/>
    </source>
</evidence>
<dbReference type="GO" id="GO:0003724">
    <property type="term" value="F:RNA helicase activity"/>
    <property type="evidence" value="ECO:0007669"/>
    <property type="project" value="UniProtKB-EC"/>
</dbReference>
<sequence>MNMQPNFFDILKFSNKWQTNKLYSIPVYKMPRELKIKYDPTTGRAMDVFEVAKSESFARQSKPGLFNEPVRDNVNATPNDLKTDAKTGGKSVALDFDHLLTVPPGFENGMEFELTTLVKSIQNKYKSQEESEMEKTAGIIRNIATEGKIKDSKDSKLHLALPKIPKESPTLWAETVDVSEAVDFDSMVPNPAFKWKFELDSFQKHAIIKLEKGENVLIAAHTSAGKTVVAEYAIALSQRHMTKTFYTSPIKALSNQKFRDFRSTFQDVGIITGDVQINPKASCIIMTTEILRSMLYNGQSSVQDLEWVIFDEVHYMNDSERGVVYEEVLVLLPEHVRIIMLSATVPNTLEFASWVGKTKKRKMCVISTPKRPVPLEHYLYTGQSRKSKEHKFLILGAEGTLVHKGYLDAVEAKKPKEKAPAQQKDTGKRALGGGKRSCDQRYNEKEGNKVKKVIAIAPHASKSGPQHQKNLWIRVLDHLCSEDKLPVICFTLSRSKCDSNANSLSSVDLTTAEEKHAISQFLHKCLDILKGPDKNLPQVIQMSSLLKRGIGVHHSGILPILKEVVEMLFQDGKVKLLFATETFAMGINMPARSVVFDDIMKHDDKGRRQLLPSEYIQMAGRAGRRGLDSTGTVLILCKDSVPELESLHKMMLGKPQKLESQFRVTYSMILNLLRGKQLRVQDMMKLSFGEVHFRSKIEELEKEMKQRENPPKLDCSTCSDVESFYEAARKYLEKKVEVYRHVLHPQAIKALKPGRFLTVVDDECVLKLGLLLDVNTHSKEPIFKTLVLRGSKKTKRENSMKKIDKTRPKSALTPKMVALVKNTYFVPHVRDSDVLSLKLDDIADVTDFTLKTDCKVVLSDWKTKSKEDSPCSVFDKAVDALLRMSKDPNFNYLNLVEHLKQKTLDMVEQLQELQKLKPKYDDFKCCLCSSFYEHLDFTTQEREEYDRLNYLTSDERLGNSTEYAAKLNVLKSFKYVNSDSMVQLKGHVACSIGKQELMLTELLFRNILTDLPEEDIAALLSCLVFNQKPEKEPNLTPSQKETIDSIQKVARDIGKTQKKCGLQEHVEDYVDQFQFGLVEVIYKWTMGVSFREIMELTDVQEGTIVRVIQQLVETLQDLRKAAQILGNPTLETKLEAASTKIKRDIVFQGSLYLQ</sequence>
<comment type="subcellular location">
    <subcellularLocation>
        <location evidence="1">Cytoplasm</location>
    </subcellularLocation>
</comment>
<dbReference type="Pfam" id="PF00270">
    <property type="entry name" value="DEAD"/>
    <property type="match status" value="1"/>
</dbReference>